<dbReference type="Gene3D" id="1.20.5.4130">
    <property type="match status" value="1"/>
</dbReference>
<feature type="domain" description="Disease resistance protein winged helix" evidence="9">
    <location>
        <begin position="412"/>
        <end position="482"/>
    </location>
</feature>
<keyword evidence="3" id="KW-0547">Nucleotide-binding</keyword>
<evidence type="ECO:0008006" key="13">
    <source>
        <dbReference type="Google" id="ProtNLM"/>
    </source>
</evidence>
<dbReference type="Pfam" id="PF18052">
    <property type="entry name" value="Rx_N"/>
    <property type="match status" value="1"/>
</dbReference>
<dbReference type="Gramene" id="Psat06G0009600-T1">
    <property type="protein sequence ID" value="KAI5392799.1"/>
    <property type="gene ID" value="KIW84_060096"/>
</dbReference>
<comment type="caution">
    <text evidence="11">The sequence shown here is derived from an EMBL/GenBank/DDBJ whole genome shotgun (WGS) entry which is preliminary data.</text>
</comment>
<dbReference type="Proteomes" id="UP001058974">
    <property type="component" value="Chromosome 6"/>
</dbReference>
<evidence type="ECO:0000259" key="7">
    <source>
        <dbReference type="Pfam" id="PF00931"/>
    </source>
</evidence>
<feature type="domain" description="NB-ARC" evidence="7">
    <location>
        <begin position="159"/>
        <end position="327"/>
    </location>
</feature>
<dbReference type="GO" id="GO:0051707">
    <property type="term" value="P:response to other organism"/>
    <property type="evidence" value="ECO:0007669"/>
    <property type="project" value="UniProtKB-ARBA"/>
</dbReference>
<evidence type="ECO:0000313" key="12">
    <source>
        <dbReference type="Proteomes" id="UP001058974"/>
    </source>
</evidence>
<keyword evidence="1" id="KW-0433">Leucine-rich repeat</keyword>
<dbReference type="SUPFAM" id="SSF52540">
    <property type="entry name" value="P-loop containing nucleoside triphosphate hydrolases"/>
    <property type="match status" value="1"/>
</dbReference>
<dbReference type="FunFam" id="1.10.10.10:FF:000322">
    <property type="entry name" value="Probable disease resistance protein At1g63360"/>
    <property type="match status" value="1"/>
</dbReference>
<dbReference type="Gene3D" id="1.10.8.430">
    <property type="entry name" value="Helical domain of apoptotic protease-activating factors"/>
    <property type="match status" value="1"/>
</dbReference>
<dbReference type="InterPro" id="IPR027417">
    <property type="entry name" value="P-loop_NTPase"/>
</dbReference>
<dbReference type="AlphaFoldDB" id="A0A9D5A2C9"/>
<feature type="compositionally biased region" description="Polar residues" evidence="6">
    <location>
        <begin position="1118"/>
        <end position="1135"/>
    </location>
</feature>
<dbReference type="Pfam" id="PF25019">
    <property type="entry name" value="LRR_R13L1-DRL21"/>
    <property type="match status" value="1"/>
</dbReference>
<dbReference type="Pfam" id="PF00931">
    <property type="entry name" value="NB-ARC"/>
    <property type="match status" value="1"/>
</dbReference>
<evidence type="ECO:0000256" key="6">
    <source>
        <dbReference type="SAM" id="MobiDB-lite"/>
    </source>
</evidence>
<evidence type="ECO:0000256" key="1">
    <source>
        <dbReference type="ARBA" id="ARBA00022614"/>
    </source>
</evidence>
<evidence type="ECO:0000259" key="10">
    <source>
        <dbReference type="Pfam" id="PF25019"/>
    </source>
</evidence>
<protein>
    <recommendedName>
        <fullName evidence="13">Disease resistance RPP13-like protein 1</fullName>
    </recommendedName>
</protein>
<keyword evidence="12" id="KW-1185">Reference proteome</keyword>
<evidence type="ECO:0000256" key="4">
    <source>
        <dbReference type="ARBA" id="ARBA00022821"/>
    </source>
</evidence>
<dbReference type="Pfam" id="PF23559">
    <property type="entry name" value="WHD_DRP"/>
    <property type="match status" value="1"/>
</dbReference>
<dbReference type="Gene3D" id="1.10.10.10">
    <property type="entry name" value="Winged helix-like DNA-binding domain superfamily/Winged helix DNA-binding domain"/>
    <property type="match status" value="1"/>
</dbReference>
<dbReference type="InterPro" id="IPR032675">
    <property type="entry name" value="LRR_dom_sf"/>
</dbReference>
<dbReference type="GO" id="GO:0043531">
    <property type="term" value="F:ADP binding"/>
    <property type="evidence" value="ECO:0007669"/>
    <property type="project" value="InterPro"/>
</dbReference>
<keyword evidence="4" id="KW-0611">Plant defense</keyword>
<proteinExistence type="predicted"/>
<feature type="region of interest" description="Disordered" evidence="6">
    <location>
        <begin position="1107"/>
        <end position="1135"/>
    </location>
</feature>
<dbReference type="EMBL" id="JAMSHJ010000006">
    <property type="protein sequence ID" value="KAI5392799.1"/>
    <property type="molecule type" value="Genomic_DNA"/>
</dbReference>
<evidence type="ECO:0000256" key="2">
    <source>
        <dbReference type="ARBA" id="ARBA00022737"/>
    </source>
</evidence>
<dbReference type="InterPro" id="IPR036388">
    <property type="entry name" value="WH-like_DNA-bd_sf"/>
</dbReference>
<dbReference type="PRINTS" id="PR00364">
    <property type="entry name" value="DISEASERSIST"/>
</dbReference>
<dbReference type="InterPro" id="IPR042197">
    <property type="entry name" value="Apaf_helical"/>
</dbReference>
<accession>A0A9D5A2C9</accession>
<dbReference type="InterPro" id="IPR002182">
    <property type="entry name" value="NB-ARC"/>
</dbReference>
<reference evidence="11 12" key="1">
    <citation type="journal article" date="2022" name="Nat. Genet.">
        <title>Improved pea reference genome and pan-genome highlight genomic features and evolutionary characteristics.</title>
        <authorList>
            <person name="Yang T."/>
            <person name="Liu R."/>
            <person name="Luo Y."/>
            <person name="Hu S."/>
            <person name="Wang D."/>
            <person name="Wang C."/>
            <person name="Pandey M.K."/>
            <person name="Ge S."/>
            <person name="Xu Q."/>
            <person name="Li N."/>
            <person name="Li G."/>
            <person name="Huang Y."/>
            <person name="Saxena R.K."/>
            <person name="Ji Y."/>
            <person name="Li M."/>
            <person name="Yan X."/>
            <person name="He Y."/>
            <person name="Liu Y."/>
            <person name="Wang X."/>
            <person name="Xiang C."/>
            <person name="Varshney R.K."/>
            <person name="Ding H."/>
            <person name="Gao S."/>
            <person name="Zong X."/>
        </authorList>
    </citation>
    <scope>NUCLEOTIDE SEQUENCE [LARGE SCALE GENOMIC DNA]</scope>
    <source>
        <strain evidence="11 12">cv. Zhongwan 6</strain>
    </source>
</reference>
<dbReference type="SUPFAM" id="SSF52058">
    <property type="entry name" value="L domain-like"/>
    <property type="match status" value="2"/>
</dbReference>
<dbReference type="InterPro" id="IPR056789">
    <property type="entry name" value="LRR_R13L1-DRL21"/>
</dbReference>
<keyword evidence="2" id="KW-0677">Repeat</keyword>
<evidence type="ECO:0000259" key="8">
    <source>
        <dbReference type="Pfam" id="PF18052"/>
    </source>
</evidence>
<dbReference type="GO" id="GO:0006952">
    <property type="term" value="P:defense response"/>
    <property type="evidence" value="ECO:0007669"/>
    <property type="project" value="UniProtKB-KW"/>
</dbReference>
<dbReference type="Gene3D" id="3.80.10.10">
    <property type="entry name" value="Ribonuclease Inhibitor"/>
    <property type="match status" value="2"/>
</dbReference>
<dbReference type="GO" id="GO:0005524">
    <property type="term" value="F:ATP binding"/>
    <property type="evidence" value="ECO:0007669"/>
    <property type="project" value="UniProtKB-KW"/>
</dbReference>
<gene>
    <name evidence="11" type="ORF">KIW84_060096</name>
</gene>
<keyword evidence="5" id="KW-0067">ATP-binding</keyword>
<dbReference type="InterPro" id="IPR058922">
    <property type="entry name" value="WHD_DRP"/>
</dbReference>
<dbReference type="InterPro" id="IPR041118">
    <property type="entry name" value="Rx_N"/>
</dbReference>
<feature type="domain" description="R13L1/DRL21-like LRR repeat region" evidence="10">
    <location>
        <begin position="667"/>
        <end position="792"/>
    </location>
</feature>
<dbReference type="PANTHER" id="PTHR36766:SF40">
    <property type="entry name" value="DISEASE RESISTANCE PROTEIN RGA3"/>
    <property type="match status" value="1"/>
</dbReference>
<evidence type="ECO:0000256" key="5">
    <source>
        <dbReference type="ARBA" id="ARBA00022840"/>
    </source>
</evidence>
<dbReference type="Gene3D" id="3.40.50.300">
    <property type="entry name" value="P-loop containing nucleotide triphosphate hydrolases"/>
    <property type="match status" value="1"/>
</dbReference>
<feature type="domain" description="Disease resistance N-terminal" evidence="8">
    <location>
        <begin position="9"/>
        <end position="92"/>
    </location>
</feature>
<dbReference type="PANTHER" id="PTHR36766">
    <property type="entry name" value="PLANT BROAD-SPECTRUM MILDEW RESISTANCE PROTEIN RPW8"/>
    <property type="match status" value="1"/>
</dbReference>
<evidence type="ECO:0000259" key="9">
    <source>
        <dbReference type="Pfam" id="PF23559"/>
    </source>
</evidence>
<evidence type="ECO:0000313" key="11">
    <source>
        <dbReference type="EMBL" id="KAI5392799.1"/>
    </source>
</evidence>
<evidence type="ECO:0000256" key="3">
    <source>
        <dbReference type="ARBA" id="ARBA00022741"/>
    </source>
</evidence>
<organism evidence="11 12">
    <name type="scientific">Pisum sativum</name>
    <name type="common">Garden pea</name>
    <name type="synonym">Lathyrus oleraceus</name>
    <dbReference type="NCBI Taxonomy" id="3888"/>
    <lineage>
        <taxon>Eukaryota</taxon>
        <taxon>Viridiplantae</taxon>
        <taxon>Streptophyta</taxon>
        <taxon>Embryophyta</taxon>
        <taxon>Tracheophyta</taxon>
        <taxon>Spermatophyta</taxon>
        <taxon>Magnoliopsida</taxon>
        <taxon>eudicotyledons</taxon>
        <taxon>Gunneridae</taxon>
        <taxon>Pentapetalae</taxon>
        <taxon>rosids</taxon>
        <taxon>fabids</taxon>
        <taxon>Fabales</taxon>
        <taxon>Fabaceae</taxon>
        <taxon>Papilionoideae</taxon>
        <taxon>50 kb inversion clade</taxon>
        <taxon>NPAAA clade</taxon>
        <taxon>Hologalegina</taxon>
        <taxon>IRL clade</taxon>
        <taxon>Fabeae</taxon>
        <taxon>Lathyrus</taxon>
    </lineage>
</organism>
<name>A0A9D5A2C9_PEA</name>
<sequence length="1267" mass="143919">MPIVLEGALSASLDALREKIASATKLDAELLKSLDVTLMDLQYLLHDAEKKITDPAVTDWLNKLHDLVYEAEDLFDEINTEDLRYKVEADKVLQNFSSFFKRFNRDINSKLRKLIEKLQHLRNRNPGLNVRGFYLVWNVTPTNSVVGDESAIYGRDDEIKILKELLMWEEDGGSKIRVISIVGMAGSGKTTLAKLLYNDHDVREKFNLRGWTHIPEFRDIFTVTKTILESFTSKRYETDDLKILQLQLQQTLSDTKFLLVLDDISSARYVDWTILNDIFNLGNMGSKIIITTRDESFALSMQNPLYVYHLRSLETEDIWFLLARLAFVGGNYQQHSNLEMVGREIAKECGGLPLAEVELGRILRLNLTQNYWSDVFNSSIWESPNGMVQQALLLRYQYLPGPLKRCFAYCSIFPKNSILEKKMLVQLWIAEGFIPYPKSDKTWEEVAEDYFDELVSWSLIHQCSNDNDGRNFEMHDLAQDLAMTVSFPYYIRLEKHKPHKKVLHLSYNRAEYNKFDELDELKGLRSFLAMPLQDSPVSYSMPKRIFFDLLSTKTHLHVLSLSHYQNITKLPNSIGNLIYLRYLNLSGTRIKRLSSEMCKLYNLQTLLLSKCFELTELPRDMGKLVNLRHLDIRGTKLKEMPVQMSTLENLQTLSDFIVSVKDVGLKIGDLGKYPHLRGNLSISQLENVTDPSHAFEANLMFKKEIDELELGWSYTAHSNSQIQSVVLERLRPPTNLKGLIISGYGGDKLPNWLGDSIFGNMVRLSISECKNCSGLPSLGKLSNLKELFISKMQSVKSVDIEFYGSGSPSFQPFPSLKTLHFNHMDEWEEWELIGGSSPEFPSLTHLSLGYCPKLNGNIPCNLLKLTYLSVKLCSELRGMTLYNLPSLIELELTECPLLFETTPLFDSQLPSCLNSLQKMTLKNIPSLTSFPKDGLPKTLHSLHIDYCENLEFLSHESFHNYSSLEHLTISNCCNPMTSFTLCPLPVLQSLYIGGCKHLKSILIVEDVSQQNLLFLRTITVEFCNELESVSLTGFPIPNLTHLTVRQCEKLYSLPRPMNRLASLHTLKIDGLPNLKQVSRDDLPLSLRTGFVCNSYYGQTPHSMDSVRSSISHLLPKESPQQNSKQDVGSVESQSIEISPLENGVSDLGTENTTFPILKAYRAIKAGEKASQEILDSWKENDTHGKVYDNKFVTNKDALDGYFLGRVIALTGPPAPHPTTTDVLPLSVKAYLDSLKPKQGNVVASRKGSNFDFDLDFEVSLDPSPSLN</sequence>